<dbReference type="PATRIC" id="fig|1339316.3.peg.3092"/>
<evidence type="ECO:0000313" key="2">
    <source>
        <dbReference type="EMBL" id="EXY90071.1"/>
    </source>
</evidence>
<dbReference type="Proteomes" id="UP000020773">
    <property type="component" value="Unassembled WGS sequence"/>
</dbReference>
<gene>
    <name evidence="2" type="ORF">M125_3254</name>
</gene>
<evidence type="ECO:0000256" key="1">
    <source>
        <dbReference type="SAM" id="SignalP"/>
    </source>
</evidence>
<dbReference type="AlphaFoldDB" id="A0A015V3Y3"/>
<dbReference type="InterPro" id="IPR005077">
    <property type="entry name" value="Peptidase_C11"/>
</dbReference>
<protein>
    <submittedName>
        <fullName evidence="2">Clostripain family protein</fullName>
    </submittedName>
</protein>
<name>A0A015V3Y3_BACFG</name>
<comment type="caution">
    <text evidence="2">The sequence shown here is derived from an EMBL/GenBank/DDBJ whole genome shotgun (WGS) entry which is preliminary data.</text>
</comment>
<reference evidence="2 3" key="1">
    <citation type="submission" date="2014-02" db="EMBL/GenBank/DDBJ databases">
        <authorList>
            <person name="Sears C."/>
            <person name="Carroll K."/>
            <person name="Sack B.R."/>
            <person name="Qadri F."/>
            <person name="Myers L.L."/>
            <person name="Chung G.-T."/>
            <person name="Escheverria P."/>
            <person name="Fraser C.M."/>
            <person name="Sadzewicz L."/>
            <person name="Shefchek K.A."/>
            <person name="Tallon L."/>
            <person name="Das S.P."/>
            <person name="Daugherty S."/>
            <person name="Mongodin E.F."/>
        </authorList>
    </citation>
    <scope>NUCLEOTIDE SEQUENCE [LARGE SCALE GENOMIC DNA]</scope>
    <source>
        <strain evidence="3">3998T(B)3</strain>
    </source>
</reference>
<evidence type="ECO:0000313" key="3">
    <source>
        <dbReference type="Proteomes" id="UP000020773"/>
    </source>
</evidence>
<feature type="chain" id="PRO_5001477500" evidence="1">
    <location>
        <begin position="21"/>
        <end position="393"/>
    </location>
</feature>
<dbReference type="RefSeq" id="WP_032578671.1">
    <property type="nucleotide sequence ID" value="NZ_JGDB01000200.1"/>
</dbReference>
<dbReference type="PANTHER" id="PTHR37835">
    <property type="entry name" value="ALPHA-CLOSTRIPAIN"/>
    <property type="match status" value="1"/>
</dbReference>
<dbReference type="Pfam" id="PF03415">
    <property type="entry name" value="Peptidase_C11"/>
    <property type="match status" value="1"/>
</dbReference>
<accession>A0A015V3Y3</accession>
<dbReference type="PROSITE" id="PS51257">
    <property type="entry name" value="PROKAR_LIPOPROTEIN"/>
    <property type="match status" value="1"/>
</dbReference>
<proteinExistence type="predicted"/>
<sequence>MKLKITLYSVCLLMLLAACQQDGPTPEPSVGSRTVLVYMIAQNSLAPLASADIEEMKEGMRQVDATSGNLLVYIDDYSAPRLIRLGKDKKGKVVEETIENYPEQNSADANVMKKVISTAFNQYKAEKYGMVFWSHGEGWIPSPAKTRWFGQDGNNYMDIADLHAALQVAPDLDFLFFDACFMEAVEVAYALRDCGSYLISSPTEIPGPGAPYQTVVPAMFSAENAALKIASCYYDYYQSRYNDGIGMSNEDWTGGVSVGVAKMSELENLAVATSKVLPRYITGKQNFDLSGVMCYDRRTDKQYYYDLDRFIYQITAGNGDYDSWREAFDKVMVYWKSTPRNYSAYAGMFTMNQDAKGLSTYIPHMSAPSLNTSYQQTEWYKVSGWADTGWYKN</sequence>
<dbReference type="EMBL" id="JGDB01000200">
    <property type="protein sequence ID" value="EXY90071.1"/>
    <property type="molecule type" value="Genomic_DNA"/>
</dbReference>
<dbReference type="PANTHER" id="PTHR37835:SF1">
    <property type="entry name" value="ALPHA-CLOSTRIPAIN"/>
    <property type="match status" value="1"/>
</dbReference>
<feature type="signal peptide" evidence="1">
    <location>
        <begin position="1"/>
        <end position="20"/>
    </location>
</feature>
<organism evidence="2 3">
    <name type="scientific">Bacteroides fragilis str. 3998T(B)3</name>
    <dbReference type="NCBI Taxonomy" id="1339316"/>
    <lineage>
        <taxon>Bacteria</taxon>
        <taxon>Pseudomonadati</taxon>
        <taxon>Bacteroidota</taxon>
        <taxon>Bacteroidia</taxon>
        <taxon>Bacteroidales</taxon>
        <taxon>Bacteroidaceae</taxon>
        <taxon>Bacteroides</taxon>
    </lineage>
</organism>
<keyword evidence="1" id="KW-0732">Signal</keyword>
<dbReference type="Gene3D" id="3.40.50.11970">
    <property type="match status" value="1"/>
</dbReference>